<protein>
    <submittedName>
        <fullName evidence="5">T9SS type A sorting domain-containing protein</fullName>
    </submittedName>
</protein>
<feature type="domain" description="Secretion system C-terminal sorting" evidence="4">
    <location>
        <begin position="432"/>
        <end position="517"/>
    </location>
</feature>
<dbReference type="Gene3D" id="2.60.40.4070">
    <property type="match status" value="1"/>
</dbReference>
<dbReference type="SMART" id="SM00191">
    <property type="entry name" value="Int_alpha"/>
    <property type="match status" value="5"/>
</dbReference>
<dbReference type="PANTHER" id="PTHR36220:SF1">
    <property type="entry name" value="GAMMA TUBULIN COMPLEX COMPONENT C-TERMINAL DOMAIN-CONTAINING PROTEIN"/>
    <property type="match status" value="1"/>
</dbReference>
<dbReference type="Pfam" id="PF18962">
    <property type="entry name" value="Por_Secre_tail"/>
    <property type="match status" value="1"/>
</dbReference>
<proteinExistence type="predicted"/>
<dbReference type="InterPro" id="IPR013517">
    <property type="entry name" value="FG-GAP"/>
</dbReference>
<name>A0A7V4U2L2_CALAY</name>
<dbReference type="EMBL" id="DRQG01000130">
    <property type="protein sequence ID" value="HGY56783.1"/>
    <property type="molecule type" value="Genomic_DNA"/>
</dbReference>
<evidence type="ECO:0000256" key="3">
    <source>
        <dbReference type="ARBA" id="ARBA00023180"/>
    </source>
</evidence>
<dbReference type="InterPro" id="IPR013519">
    <property type="entry name" value="Int_alpha_beta-p"/>
</dbReference>
<dbReference type="PROSITE" id="PS51470">
    <property type="entry name" value="FG_GAP"/>
    <property type="match status" value="1"/>
</dbReference>
<keyword evidence="1" id="KW-0732">Signal</keyword>
<accession>A0A7V4U2L2</accession>
<dbReference type="Proteomes" id="UP000885779">
    <property type="component" value="Unassembled WGS sequence"/>
</dbReference>
<dbReference type="SUPFAM" id="SSF69318">
    <property type="entry name" value="Integrin alpha N-terminal domain"/>
    <property type="match status" value="1"/>
</dbReference>
<evidence type="ECO:0000313" key="5">
    <source>
        <dbReference type="EMBL" id="HGY56783.1"/>
    </source>
</evidence>
<dbReference type="PANTHER" id="PTHR36220">
    <property type="entry name" value="UNNAMED PRODUCT"/>
    <property type="match status" value="1"/>
</dbReference>
<dbReference type="Gene3D" id="2.130.10.130">
    <property type="entry name" value="Integrin alpha, N-terminal"/>
    <property type="match status" value="2"/>
</dbReference>
<evidence type="ECO:0000256" key="1">
    <source>
        <dbReference type="ARBA" id="ARBA00022729"/>
    </source>
</evidence>
<evidence type="ECO:0000256" key="2">
    <source>
        <dbReference type="ARBA" id="ARBA00022737"/>
    </source>
</evidence>
<dbReference type="InterPro" id="IPR026444">
    <property type="entry name" value="Secre_tail"/>
</dbReference>
<gene>
    <name evidence="5" type="ORF">ENK44_13840</name>
</gene>
<reference evidence="5" key="1">
    <citation type="journal article" date="2020" name="mSystems">
        <title>Genome- and Community-Level Interaction Insights into Carbon Utilization and Element Cycling Functions of Hydrothermarchaeota in Hydrothermal Sediment.</title>
        <authorList>
            <person name="Zhou Z."/>
            <person name="Liu Y."/>
            <person name="Xu W."/>
            <person name="Pan J."/>
            <person name="Luo Z.H."/>
            <person name="Li M."/>
        </authorList>
    </citation>
    <scope>NUCLEOTIDE SEQUENCE [LARGE SCALE GENOMIC DNA]</scope>
    <source>
        <strain evidence="5">HyVt-577</strain>
    </source>
</reference>
<keyword evidence="3" id="KW-0325">Glycoprotein</keyword>
<dbReference type="AlphaFoldDB" id="A0A7V4U2L2"/>
<sequence length="520" mass="56401">MNFQKTYSLGFLIVFVFIFSLRAEQKLSGPNDNSHFGQSVAISGEWAVVGAPENDNSNGTDAGAVFIYHFNGSGWDSTQMIKAYGGNAGDNFGSSVAISGNFIVAGAPSRQNGAGAIYIFQYNGSTWSQQAVLVPSIIGIGDNFGVSIDIDGDYIIAGADQYNFASGIAFIYSRQSGVWQEQTQLQPDNLSYGWGFGKAVAIQGDAAAVGAPGRDNGFESTTGTAYLFRRSGSDWVEEEQFFPVALSGEQTSDDDQLGISVDIFQNYVILGAIGDDQNGPFSDTGAAYIFFFNGSSWQLQSKLKLSNHVNGDEFGRAVSIYGDYALVGVPRRDESGRNSGAVFAYLREDTSWVLKDTQTAADIDSLGYFGCAVAVDSIYSVIGSGFDARGDSSAYQNAYVYHNENDLNLVHTVSALDQNLTSVSKFRLAQNYPNPFNPNTTIRYQLPARSKARKGSVNSYVELNVYDILGKKVAQLVSAFQSPGEYTIHWNAQNFPAGVYFYTLTTDKGFSKTRKMILLK</sequence>
<dbReference type="NCBIfam" id="TIGR04183">
    <property type="entry name" value="Por_Secre_tail"/>
    <property type="match status" value="1"/>
</dbReference>
<dbReference type="InterPro" id="IPR028994">
    <property type="entry name" value="Integrin_alpha_N"/>
</dbReference>
<organism evidence="5">
    <name type="scientific">Caldithrix abyssi</name>
    <dbReference type="NCBI Taxonomy" id="187145"/>
    <lineage>
        <taxon>Bacteria</taxon>
        <taxon>Pseudomonadati</taxon>
        <taxon>Calditrichota</taxon>
        <taxon>Calditrichia</taxon>
        <taxon>Calditrichales</taxon>
        <taxon>Calditrichaceae</taxon>
        <taxon>Caldithrix</taxon>
    </lineage>
</organism>
<evidence type="ECO:0000259" key="4">
    <source>
        <dbReference type="Pfam" id="PF18962"/>
    </source>
</evidence>
<dbReference type="Pfam" id="PF14312">
    <property type="entry name" value="FG-GAP_2"/>
    <property type="match status" value="6"/>
</dbReference>
<keyword evidence="2" id="KW-0677">Repeat</keyword>
<comment type="caution">
    <text evidence="5">The sequence shown here is derived from an EMBL/GenBank/DDBJ whole genome shotgun (WGS) entry which is preliminary data.</text>
</comment>